<evidence type="ECO:0000313" key="2">
    <source>
        <dbReference type="Proteomes" id="UP000627464"/>
    </source>
</evidence>
<proteinExistence type="predicted"/>
<reference evidence="2" key="1">
    <citation type="journal article" date="2019" name="Int. J. Syst. Evol. Microbiol.">
        <title>The Global Catalogue of Microorganisms (GCM) 10K type strain sequencing project: providing services to taxonomists for standard genome sequencing and annotation.</title>
        <authorList>
            <consortium name="The Broad Institute Genomics Platform"/>
            <consortium name="The Broad Institute Genome Sequencing Center for Infectious Disease"/>
            <person name="Wu L."/>
            <person name="Ma J."/>
        </authorList>
    </citation>
    <scope>NUCLEOTIDE SEQUENCE [LARGE SCALE GENOMIC DNA]</scope>
    <source>
        <strain evidence="2">CGMCC 1.12806</strain>
    </source>
</reference>
<comment type="caution">
    <text evidence="1">The sequence shown here is derived from an EMBL/GenBank/DDBJ whole genome shotgun (WGS) entry which is preliminary data.</text>
</comment>
<dbReference type="Proteomes" id="UP000627464">
    <property type="component" value="Unassembled WGS sequence"/>
</dbReference>
<protein>
    <submittedName>
        <fullName evidence="1">Uncharacterized protein</fullName>
    </submittedName>
</protein>
<evidence type="ECO:0000313" key="1">
    <source>
        <dbReference type="EMBL" id="GGA50064.1"/>
    </source>
</evidence>
<accession>A0ABQ1GTV9</accession>
<keyword evidence="2" id="KW-1185">Reference proteome</keyword>
<name>A0ABQ1GTV9_9GAMM</name>
<gene>
    <name evidence="1" type="ORF">GCM10011328_26690</name>
</gene>
<organism evidence="1 2">
    <name type="scientific">Hafnia psychrotolerans</name>
    <dbReference type="NCBI Taxonomy" id="1477018"/>
    <lineage>
        <taxon>Bacteria</taxon>
        <taxon>Pseudomonadati</taxon>
        <taxon>Pseudomonadota</taxon>
        <taxon>Gammaproteobacteria</taxon>
        <taxon>Enterobacterales</taxon>
        <taxon>Hafniaceae</taxon>
        <taxon>Hafnia</taxon>
    </lineage>
</organism>
<dbReference type="EMBL" id="BMFZ01000007">
    <property type="protein sequence ID" value="GGA50064.1"/>
    <property type="molecule type" value="Genomic_DNA"/>
</dbReference>
<sequence>MEPAAAKSAICHDDDLFIFADSGSHLIKKVVLNGGVVLKAGGNNFTHQRDGSAIT</sequence>